<dbReference type="EMBL" id="JANRMS010002106">
    <property type="protein sequence ID" value="KAJ3524283.1"/>
    <property type="molecule type" value="Genomic_DNA"/>
</dbReference>
<accession>A0ACC1RQL1</accession>
<sequence length="436" mass="47883">MYQTGSSIWSEWGDWHYNADYGQSYRQRRDTNGNVQTQWQSELAQAPAVDTSESYVPRAPVTAEDEIAQGMSAIQLQGPESVGGDDPNTDLWLVPDNEYVTSGTSSKHKSRSSKPHKSSRSKPSKSKPKPSSRKGKGRANEDDEEEGEQEDPAIRRGSATAQASQPFFDSQTGQWVQYPQAGQDATGQYLPDGQGVDDGDAAAQAAYAQSYMYNEPQYPAGEPSYSAYSTIDQNEPEEVAAAPPTSDHITGTAGDVEQLDPRFQVQHSNMFAPGEVFKVLWPEPAGGAAGAPSVAEQTIYRDQYGGQIFVHFRRFIVIANDLGHCQCVPISTYGKKGCKKSGVKAEQHGIVYEAGSRPSPLSGEPKLGFAPVRLQISEQGEKISRESRVNYSKLTTVEHNVKVLFIGRVAGADWKIVNDAVDACWNNKTHHRRHRR</sequence>
<keyword evidence="2" id="KW-1185">Reference proteome</keyword>
<gene>
    <name evidence="1" type="ORF">NM208_g12116</name>
</gene>
<protein>
    <submittedName>
        <fullName evidence="1">Uncharacterized protein</fullName>
    </submittedName>
</protein>
<dbReference type="Proteomes" id="UP001148629">
    <property type="component" value="Unassembled WGS sequence"/>
</dbReference>
<name>A0ACC1RQL1_9HYPO</name>
<organism evidence="1 2">
    <name type="scientific">Fusarium decemcellulare</name>
    <dbReference type="NCBI Taxonomy" id="57161"/>
    <lineage>
        <taxon>Eukaryota</taxon>
        <taxon>Fungi</taxon>
        <taxon>Dikarya</taxon>
        <taxon>Ascomycota</taxon>
        <taxon>Pezizomycotina</taxon>
        <taxon>Sordariomycetes</taxon>
        <taxon>Hypocreomycetidae</taxon>
        <taxon>Hypocreales</taxon>
        <taxon>Nectriaceae</taxon>
        <taxon>Fusarium</taxon>
        <taxon>Fusarium decemcellulare species complex</taxon>
    </lineage>
</organism>
<evidence type="ECO:0000313" key="2">
    <source>
        <dbReference type="Proteomes" id="UP001148629"/>
    </source>
</evidence>
<reference evidence="1" key="1">
    <citation type="submission" date="2022-08" db="EMBL/GenBank/DDBJ databases">
        <title>Genome Sequence of Fusarium decemcellulare.</title>
        <authorList>
            <person name="Buettner E."/>
        </authorList>
    </citation>
    <scope>NUCLEOTIDE SEQUENCE</scope>
    <source>
        <strain evidence="1">Babe19</strain>
    </source>
</reference>
<proteinExistence type="predicted"/>
<comment type="caution">
    <text evidence="1">The sequence shown here is derived from an EMBL/GenBank/DDBJ whole genome shotgun (WGS) entry which is preliminary data.</text>
</comment>
<evidence type="ECO:0000313" key="1">
    <source>
        <dbReference type="EMBL" id="KAJ3524283.1"/>
    </source>
</evidence>